<dbReference type="EMBL" id="RBNI01012634">
    <property type="protein sequence ID" value="RUP42722.1"/>
    <property type="molecule type" value="Genomic_DNA"/>
</dbReference>
<dbReference type="Pfam" id="PF04153">
    <property type="entry name" value="NOT2_3_5_C"/>
    <property type="match status" value="1"/>
</dbReference>
<reference evidence="5 6" key="1">
    <citation type="journal article" date="2018" name="New Phytol.">
        <title>Phylogenomics of Endogonaceae and evolution of mycorrhizas within Mucoromycota.</title>
        <authorList>
            <person name="Chang Y."/>
            <person name="Desiro A."/>
            <person name="Na H."/>
            <person name="Sandor L."/>
            <person name="Lipzen A."/>
            <person name="Clum A."/>
            <person name="Barry K."/>
            <person name="Grigoriev I.V."/>
            <person name="Martin F.M."/>
            <person name="Stajich J.E."/>
            <person name="Smith M.E."/>
            <person name="Bonito G."/>
            <person name="Spatafora J.W."/>
        </authorList>
    </citation>
    <scope>NUCLEOTIDE SEQUENCE [LARGE SCALE GENOMIC DNA]</scope>
    <source>
        <strain evidence="5 6">GMNB39</strain>
    </source>
</reference>
<keyword evidence="2" id="KW-0805">Transcription regulation</keyword>
<comment type="similarity">
    <text evidence="1">Belongs to the CNOT2/3/5 family.</text>
</comment>
<dbReference type="InterPro" id="IPR007282">
    <property type="entry name" value="NOT2/3/5_C"/>
</dbReference>
<dbReference type="InterPro" id="IPR040168">
    <property type="entry name" value="Not2/3/5"/>
</dbReference>
<dbReference type="GO" id="GO:0000289">
    <property type="term" value="P:nuclear-transcribed mRNA poly(A) tail shortening"/>
    <property type="evidence" value="ECO:0007669"/>
    <property type="project" value="UniProtKB-ARBA"/>
</dbReference>
<dbReference type="PANTHER" id="PTHR23326">
    <property type="entry name" value="CCR4 NOT-RELATED"/>
    <property type="match status" value="1"/>
</dbReference>
<sequence>ALYATFTSPWSDTQTTAGLNIEPEYHLPPCYNVQAAPPAQQKIRGFTDETLFYVFYSMPRDVLQEAAAQELYNRNWRYHKDLRLWLTKEEGTEPVQKGPSFERGNYIFFDPSTWEKVKKEYILVYDALEEKPPATPVAAGPGQGVGGLMTPGAGGVAVSAGGLSGLGGVGLLGSGAGPSSLGAAGMSVGGLGGMPTTPGGLGIGVGMGGLGGLGGLVGLGGVSVGGMQHHQQTHF</sequence>
<comment type="caution">
    <text evidence="5">The sequence shown here is derived from an EMBL/GenBank/DDBJ whole genome shotgun (WGS) entry which is preliminary data.</text>
</comment>
<evidence type="ECO:0000256" key="1">
    <source>
        <dbReference type="ARBA" id="ARBA00007682"/>
    </source>
</evidence>
<dbReference type="Proteomes" id="UP000268093">
    <property type="component" value="Unassembled WGS sequence"/>
</dbReference>
<dbReference type="GO" id="GO:0030015">
    <property type="term" value="C:CCR4-NOT core complex"/>
    <property type="evidence" value="ECO:0007669"/>
    <property type="project" value="InterPro"/>
</dbReference>
<protein>
    <recommendedName>
        <fullName evidence="4">NOT2/NOT3/NOT5 C-terminal domain-containing protein</fullName>
    </recommendedName>
</protein>
<feature type="non-terminal residue" evidence="5">
    <location>
        <position position="1"/>
    </location>
</feature>
<accession>A0A433CVZ6</accession>
<evidence type="ECO:0000313" key="6">
    <source>
        <dbReference type="Proteomes" id="UP000268093"/>
    </source>
</evidence>
<keyword evidence="3" id="KW-0804">Transcription</keyword>
<dbReference type="InterPro" id="IPR038635">
    <property type="entry name" value="CCR4-NOT_su2/3/5_C_sf"/>
</dbReference>
<name>A0A433CVZ6_9FUNG</name>
<evidence type="ECO:0000256" key="2">
    <source>
        <dbReference type="ARBA" id="ARBA00023015"/>
    </source>
</evidence>
<evidence type="ECO:0000256" key="3">
    <source>
        <dbReference type="ARBA" id="ARBA00023163"/>
    </source>
</evidence>
<organism evidence="5 6">
    <name type="scientific">Jimgerdemannia flammicorona</name>
    <dbReference type="NCBI Taxonomy" id="994334"/>
    <lineage>
        <taxon>Eukaryota</taxon>
        <taxon>Fungi</taxon>
        <taxon>Fungi incertae sedis</taxon>
        <taxon>Mucoromycota</taxon>
        <taxon>Mucoromycotina</taxon>
        <taxon>Endogonomycetes</taxon>
        <taxon>Endogonales</taxon>
        <taxon>Endogonaceae</taxon>
        <taxon>Jimgerdemannia</taxon>
    </lineage>
</organism>
<proteinExistence type="inferred from homology"/>
<gene>
    <name evidence="5" type="ORF">BC936DRAFT_138176</name>
</gene>
<dbReference type="OrthoDB" id="25391at2759"/>
<dbReference type="Gene3D" id="2.30.30.1020">
    <property type="entry name" value="CCR4-NOT complex subunit 2/3/5, C-terminal domain"/>
    <property type="match status" value="1"/>
</dbReference>
<keyword evidence="6" id="KW-1185">Reference proteome</keyword>
<evidence type="ECO:0000313" key="5">
    <source>
        <dbReference type="EMBL" id="RUP42722.1"/>
    </source>
</evidence>
<evidence type="ECO:0000259" key="4">
    <source>
        <dbReference type="Pfam" id="PF04153"/>
    </source>
</evidence>
<dbReference type="AlphaFoldDB" id="A0A433CVZ6"/>
<dbReference type="GO" id="GO:0006355">
    <property type="term" value="P:regulation of DNA-templated transcription"/>
    <property type="evidence" value="ECO:0007669"/>
    <property type="project" value="InterPro"/>
</dbReference>
<feature type="domain" description="NOT2/NOT3/NOT5 C-terminal" evidence="4">
    <location>
        <begin position="3"/>
        <end position="128"/>
    </location>
</feature>